<dbReference type="EMBL" id="JACHXF010000002">
    <property type="protein sequence ID" value="MBB3093744.1"/>
    <property type="molecule type" value="Genomic_DNA"/>
</dbReference>
<evidence type="ECO:0000256" key="1">
    <source>
        <dbReference type="SAM" id="MobiDB-lite"/>
    </source>
</evidence>
<proteinExistence type="predicted"/>
<dbReference type="AlphaFoldDB" id="A0A7W5FCU6"/>
<sequence length="76" mass="7904">MKVAQAMGGDPGTASRPADATMPFEASFDDDGRLADYRFTPTGAAAQTAAKSATRFYDYGVPVDVKAPPAAEIMTS</sequence>
<name>A0A7W5FCU6_9ACTN</name>
<accession>A0A7W5FCU6</accession>
<dbReference type="Proteomes" id="UP000590749">
    <property type="component" value="Unassembled WGS sequence"/>
</dbReference>
<dbReference type="RefSeq" id="WP_183217717.1">
    <property type="nucleotide sequence ID" value="NZ_BMPW01000002.1"/>
</dbReference>
<comment type="caution">
    <text evidence="2">The sequence shown here is derived from an EMBL/GenBank/DDBJ whole genome shotgun (WGS) entry which is preliminary data.</text>
</comment>
<evidence type="ECO:0000313" key="3">
    <source>
        <dbReference type="Proteomes" id="UP000590749"/>
    </source>
</evidence>
<feature type="region of interest" description="Disordered" evidence="1">
    <location>
        <begin position="1"/>
        <end position="25"/>
    </location>
</feature>
<evidence type="ECO:0000313" key="2">
    <source>
        <dbReference type="EMBL" id="MBB3093744.1"/>
    </source>
</evidence>
<reference evidence="2 3" key="1">
    <citation type="submission" date="2020-08" db="EMBL/GenBank/DDBJ databases">
        <title>Genomic Encyclopedia of Type Strains, Phase III (KMG-III): the genomes of soil and plant-associated and newly described type strains.</title>
        <authorList>
            <person name="Whitman W."/>
        </authorList>
    </citation>
    <scope>NUCLEOTIDE SEQUENCE [LARGE SCALE GENOMIC DNA]</scope>
    <source>
        <strain evidence="2 3">CECT 3287</strain>
    </source>
</reference>
<gene>
    <name evidence="2" type="ORF">FHR83_001393</name>
</gene>
<keyword evidence="3" id="KW-1185">Reference proteome</keyword>
<protein>
    <submittedName>
        <fullName evidence="2">Uncharacterized protein</fullName>
    </submittedName>
</protein>
<organism evidence="2 3">
    <name type="scientific">Actinoplanes campanulatus</name>
    <dbReference type="NCBI Taxonomy" id="113559"/>
    <lineage>
        <taxon>Bacteria</taxon>
        <taxon>Bacillati</taxon>
        <taxon>Actinomycetota</taxon>
        <taxon>Actinomycetes</taxon>
        <taxon>Micromonosporales</taxon>
        <taxon>Micromonosporaceae</taxon>
        <taxon>Actinoplanes</taxon>
    </lineage>
</organism>